<evidence type="ECO:0000313" key="8">
    <source>
        <dbReference type="Proteomes" id="UP001172673"/>
    </source>
</evidence>
<dbReference type="PANTHER" id="PTHR43341">
    <property type="entry name" value="AMINO ACID PERMEASE"/>
    <property type="match status" value="1"/>
</dbReference>
<evidence type="ECO:0000256" key="5">
    <source>
        <dbReference type="SAM" id="Phobius"/>
    </source>
</evidence>
<evidence type="ECO:0000259" key="6">
    <source>
        <dbReference type="Pfam" id="PF00324"/>
    </source>
</evidence>
<keyword evidence="3 5" id="KW-1133">Transmembrane helix</keyword>
<dbReference type="PANTHER" id="PTHR43341:SF26">
    <property type="entry name" value="GENERAL AMINO ACID PERMEASE AGP3"/>
    <property type="match status" value="1"/>
</dbReference>
<comment type="caution">
    <text evidence="7">The sequence shown here is derived from an EMBL/GenBank/DDBJ whole genome shotgun (WGS) entry which is preliminary data.</text>
</comment>
<dbReference type="Gene3D" id="1.20.1740.10">
    <property type="entry name" value="Amino acid/polyamine transporter I"/>
    <property type="match status" value="1"/>
</dbReference>
<dbReference type="GO" id="GO:0016020">
    <property type="term" value="C:membrane"/>
    <property type="evidence" value="ECO:0007669"/>
    <property type="project" value="UniProtKB-SubCell"/>
</dbReference>
<reference evidence="7" key="1">
    <citation type="submission" date="2022-10" db="EMBL/GenBank/DDBJ databases">
        <title>Culturing micro-colonial fungi from biological soil crusts in the Mojave desert and describing Neophaeococcomyces mojavensis, and introducing the new genera and species Taxawa tesnikishii.</title>
        <authorList>
            <person name="Kurbessoian T."/>
            <person name="Stajich J.E."/>
        </authorList>
    </citation>
    <scope>NUCLEOTIDE SEQUENCE</scope>
    <source>
        <strain evidence="7">TK_41</strain>
    </source>
</reference>
<keyword evidence="4 5" id="KW-0472">Membrane</keyword>
<feature type="transmembrane region" description="Helical" evidence="5">
    <location>
        <begin position="83"/>
        <end position="108"/>
    </location>
</feature>
<proteinExistence type="predicted"/>
<feature type="transmembrane region" description="Helical" evidence="5">
    <location>
        <begin position="56"/>
        <end position="77"/>
    </location>
</feature>
<dbReference type="InterPro" id="IPR050524">
    <property type="entry name" value="APC_YAT"/>
</dbReference>
<evidence type="ECO:0000313" key="7">
    <source>
        <dbReference type="EMBL" id="KAJ9615177.1"/>
    </source>
</evidence>
<comment type="subcellular location">
    <subcellularLocation>
        <location evidence="1">Membrane</location>
        <topology evidence="1">Multi-pass membrane protein</topology>
    </subcellularLocation>
</comment>
<name>A0AA38XKI2_9EURO</name>
<dbReference type="Proteomes" id="UP001172673">
    <property type="component" value="Unassembled WGS sequence"/>
</dbReference>
<gene>
    <name evidence="7" type="ORF">H2200_001251</name>
</gene>
<evidence type="ECO:0000256" key="2">
    <source>
        <dbReference type="ARBA" id="ARBA00022692"/>
    </source>
</evidence>
<evidence type="ECO:0000256" key="4">
    <source>
        <dbReference type="ARBA" id="ARBA00023136"/>
    </source>
</evidence>
<dbReference type="EMBL" id="JAPDRK010000002">
    <property type="protein sequence ID" value="KAJ9615177.1"/>
    <property type="molecule type" value="Genomic_DNA"/>
</dbReference>
<feature type="domain" description="Amino acid permease/ SLC12A" evidence="6">
    <location>
        <begin position="56"/>
        <end position="137"/>
    </location>
</feature>
<dbReference type="InterPro" id="IPR004841">
    <property type="entry name" value="AA-permease/SLC12A_dom"/>
</dbReference>
<evidence type="ECO:0000256" key="1">
    <source>
        <dbReference type="ARBA" id="ARBA00004141"/>
    </source>
</evidence>
<protein>
    <recommendedName>
        <fullName evidence="6">Amino acid permease/ SLC12A domain-containing protein</fullName>
    </recommendedName>
</protein>
<keyword evidence="2 5" id="KW-0812">Transmembrane</keyword>
<dbReference type="AlphaFoldDB" id="A0AA38XKI2"/>
<dbReference type="GO" id="GO:0015171">
    <property type="term" value="F:amino acid transmembrane transporter activity"/>
    <property type="evidence" value="ECO:0007669"/>
    <property type="project" value="TreeGrafter"/>
</dbReference>
<evidence type="ECO:0000256" key="3">
    <source>
        <dbReference type="ARBA" id="ARBA00022989"/>
    </source>
</evidence>
<dbReference type="Pfam" id="PF00324">
    <property type="entry name" value="AA_permease"/>
    <property type="match status" value="1"/>
</dbReference>
<accession>A0AA38XKI2</accession>
<keyword evidence="8" id="KW-1185">Reference proteome</keyword>
<sequence length="137" mass="14997">MSRAKPSWRWRRYLKGPQGEATVNVTATDAQTSSQGSQDGQAPFKGLERKLHSPQIFMIALSGILGLTIFATMGQFLRTTGPAGLFVAIGYVALTAFCVMEGLGELVVQWPVANAMIRYVEVFVDEELAIVVGLVYW</sequence>
<organism evidence="7 8">
    <name type="scientific">Cladophialophora chaetospira</name>
    <dbReference type="NCBI Taxonomy" id="386627"/>
    <lineage>
        <taxon>Eukaryota</taxon>
        <taxon>Fungi</taxon>
        <taxon>Dikarya</taxon>
        <taxon>Ascomycota</taxon>
        <taxon>Pezizomycotina</taxon>
        <taxon>Eurotiomycetes</taxon>
        <taxon>Chaetothyriomycetidae</taxon>
        <taxon>Chaetothyriales</taxon>
        <taxon>Herpotrichiellaceae</taxon>
        <taxon>Cladophialophora</taxon>
    </lineage>
</organism>